<dbReference type="Gene3D" id="3.90.1150.10">
    <property type="entry name" value="Aspartate Aminotransferase, domain 1"/>
    <property type="match status" value="1"/>
</dbReference>
<name>A0A0R2A110_9LACO</name>
<keyword evidence="5" id="KW-0808">Transferase</keyword>
<comment type="caution">
    <text evidence="8">The sequence shown here is derived from an EMBL/GenBank/DDBJ whole genome shotgun (WGS) entry which is preliminary data.</text>
</comment>
<sequence length="396" mass="43804">MTYHFSNRVPKSDVDPVGDILKVAGDPKVMSFAGGLPAPELFPVEQVKKAADAVFDQKGRAALQYGSSQGVPELRQVILDRVKVEGIETDADHVMVATGSQQSIDLTGKMFLDEGSVVIVEDPTYLTAVDVFRSYGARFVGVAMDEEGMKMDALEKALQDNPEARLIYTIPTFQNPTGRTMTLARRQKLLALAEKYDVMVLEDNPYGAIRWEGENLPSLKSMDKTGHVIYMGTLSKILAPGLRLGWVVAEPELIKKYTMMKQSADLHTDSLAQYIAAEYFAQNDINEHIATITNLYHKREQIMMAAIDKYFPAGVKHSNPEGGMFLWVMVPGVDDTQVLFDAALDRNVAIVPGDPFFGNETIPGTFRMNYSNTPEDKIEDGVKRLAEAISEVMAQN</sequence>
<comment type="subunit">
    <text evidence="3">Homodimer.</text>
</comment>
<feature type="domain" description="Aminotransferase class I/classII large" evidence="7">
    <location>
        <begin position="43"/>
        <end position="385"/>
    </location>
</feature>
<comment type="cofactor">
    <cofactor evidence="1">
        <name>pyridoxal 5'-phosphate</name>
        <dbReference type="ChEBI" id="CHEBI:597326"/>
    </cofactor>
</comment>
<dbReference type="FunFam" id="3.40.640.10:FF:000053">
    <property type="entry name" value="Aminotransferase, class I"/>
    <property type="match status" value="1"/>
</dbReference>
<dbReference type="InterPro" id="IPR015424">
    <property type="entry name" value="PyrdxlP-dep_Trfase"/>
</dbReference>
<dbReference type="PANTHER" id="PTHR42790:SF19">
    <property type="entry name" value="KYNURENINE_ALPHA-AMINOADIPATE AMINOTRANSFERASE, MITOCHONDRIAL"/>
    <property type="match status" value="1"/>
</dbReference>
<accession>A0A0R2A110</accession>
<protein>
    <submittedName>
        <fullName evidence="8">GntR family transcriptional regulator</fullName>
    </submittedName>
</protein>
<evidence type="ECO:0000256" key="5">
    <source>
        <dbReference type="ARBA" id="ARBA00022679"/>
    </source>
</evidence>
<dbReference type="GO" id="GO:0008483">
    <property type="term" value="F:transaminase activity"/>
    <property type="evidence" value="ECO:0007669"/>
    <property type="project" value="UniProtKB-KW"/>
</dbReference>
<dbReference type="SUPFAM" id="SSF53383">
    <property type="entry name" value="PLP-dependent transferases"/>
    <property type="match status" value="1"/>
</dbReference>
<keyword evidence="4" id="KW-0032">Aminotransferase</keyword>
<dbReference type="RefSeq" id="WP_057780024.1">
    <property type="nucleotide sequence ID" value="NZ_AYYY01000061.1"/>
</dbReference>
<evidence type="ECO:0000259" key="7">
    <source>
        <dbReference type="Pfam" id="PF00155"/>
    </source>
</evidence>
<evidence type="ECO:0000256" key="3">
    <source>
        <dbReference type="ARBA" id="ARBA00011738"/>
    </source>
</evidence>
<dbReference type="InterPro" id="IPR050859">
    <property type="entry name" value="Class-I_PLP-dep_aminotransf"/>
</dbReference>
<dbReference type="GO" id="GO:0030170">
    <property type="term" value="F:pyridoxal phosphate binding"/>
    <property type="evidence" value="ECO:0007669"/>
    <property type="project" value="InterPro"/>
</dbReference>
<dbReference type="Gene3D" id="3.40.640.10">
    <property type="entry name" value="Type I PLP-dependent aspartate aminotransferase-like (Major domain)"/>
    <property type="match status" value="1"/>
</dbReference>
<organism evidence="8 9">
    <name type="scientific">Paucilactobacillus vaccinostercus DSM 20634</name>
    <dbReference type="NCBI Taxonomy" id="1423813"/>
    <lineage>
        <taxon>Bacteria</taxon>
        <taxon>Bacillati</taxon>
        <taxon>Bacillota</taxon>
        <taxon>Bacilli</taxon>
        <taxon>Lactobacillales</taxon>
        <taxon>Lactobacillaceae</taxon>
        <taxon>Paucilactobacillus</taxon>
    </lineage>
</organism>
<keyword evidence="9" id="KW-1185">Reference proteome</keyword>
<dbReference type="PANTHER" id="PTHR42790">
    <property type="entry name" value="AMINOTRANSFERASE"/>
    <property type="match status" value="1"/>
</dbReference>
<dbReference type="CDD" id="cd00609">
    <property type="entry name" value="AAT_like"/>
    <property type="match status" value="1"/>
</dbReference>
<dbReference type="Proteomes" id="UP000051733">
    <property type="component" value="Unassembled WGS sequence"/>
</dbReference>
<dbReference type="Pfam" id="PF00155">
    <property type="entry name" value="Aminotran_1_2"/>
    <property type="match status" value="1"/>
</dbReference>
<proteinExistence type="inferred from homology"/>
<dbReference type="AlphaFoldDB" id="A0A0R2A110"/>
<evidence type="ECO:0000256" key="1">
    <source>
        <dbReference type="ARBA" id="ARBA00001933"/>
    </source>
</evidence>
<evidence type="ECO:0000256" key="2">
    <source>
        <dbReference type="ARBA" id="ARBA00007441"/>
    </source>
</evidence>
<keyword evidence="6" id="KW-0663">Pyridoxal phosphate</keyword>
<dbReference type="EMBL" id="AYYY01000061">
    <property type="protein sequence ID" value="KRM60785.1"/>
    <property type="molecule type" value="Genomic_DNA"/>
</dbReference>
<dbReference type="GO" id="GO:1901605">
    <property type="term" value="P:alpha-amino acid metabolic process"/>
    <property type="evidence" value="ECO:0007669"/>
    <property type="project" value="TreeGrafter"/>
</dbReference>
<dbReference type="PATRIC" id="fig|1423813.3.peg.275"/>
<evidence type="ECO:0000313" key="8">
    <source>
        <dbReference type="EMBL" id="KRM60785.1"/>
    </source>
</evidence>
<reference evidence="8 9" key="1">
    <citation type="journal article" date="2015" name="Genome Announc.">
        <title>Expanding the biotechnology potential of lactobacilli through comparative genomics of 213 strains and associated genera.</title>
        <authorList>
            <person name="Sun Z."/>
            <person name="Harris H.M."/>
            <person name="McCann A."/>
            <person name="Guo C."/>
            <person name="Argimon S."/>
            <person name="Zhang W."/>
            <person name="Yang X."/>
            <person name="Jeffery I.B."/>
            <person name="Cooney J.C."/>
            <person name="Kagawa T.F."/>
            <person name="Liu W."/>
            <person name="Song Y."/>
            <person name="Salvetti E."/>
            <person name="Wrobel A."/>
            <person name="Rasinkangas P."/>
            <person name="Parkhill J."/>
            <person name="Rea M.C."/>
            <person name="O'Sullivan O."/>
            <person name="Ritari J."/>
            <person name="Douillard F.P."/>
            <person name="Paul Ross R."/>
            <person name="Yang R."/>
            <person name="Briner A.E."/>
            <person name="Felis G.E."/>
            <person name="de Vos W.M."/>
            <person name="Barrangou R."/>
            <person name="Klaenhammer T.R."/>
            <person name="Caufield P.W."/>
            <person name="Cui Y."/>
            <person name="Zhang H."/>
            <person name="O'Toole P.W."/>
        </authorList>
    </citation>
    <scope>NUCLEOTIDE SEQUENCE [LARGE SCALE GENOMIC DNA]</scope>
    <source>
        <strain evidence="8 9">DSM 20634</strain>
    </source>
</reference>
<dbReference type="OrthoDB" id="9802328at2"/>
<dbReference type="InterPro" id="IPR015422">
    <property type="entry name" value="PyrdxlP-dep_Trfase_small"/>
</dbReference>
<evidence type="ECO:0000313" key="9">
    <source>
        <dbReference type="Proteomes" id="UP000051733"/>
    </source>
</evidence>
<dbReference type="InterPro" id="IPR004839">
    <property type="entry name" value="Aminotransferase_I/II_large"/>
</dbReference>
<dbReference type="InterPro" id="IPR015421">
    <property type="entry name" value="PyrdxlP-dep_Trfase_major"/>
</dbReference>
<evidence type="ECO:0000256" key="6">
    <source>
        <dbReference type="ARBA" id="ARBA00022898"/>
    </source>
</evidence>
<evidence type="ECO:0000256" key="4">
    <source>
        <dbReference type="ARBA" id="ARBA00022576"/>
    </source>
</evidence>
<comment type="similarity">
    <text evidence="2">Belongs to the class-I pyridoxal-phosphate-dependent aminotransferase family.</text>
</comment>
<gene>
    <name evidence="8" type="ORF">FC26_GL000267</name>
</gene>